<evidence type="ECO:0000256" key="1">
    <source>
        <dbReference type="SAM" id="MobiDB-lite"/>
    </source>
</evidence>
<evidence type="ECO:0000256" key="2">
    <source>
        <dbReference type="SAM" id="SignalP"/>
    </source>
</evidence>
<dbReference type="Proteomes" id="UP001648503">
    <property type="component" value="Unassembled WGS sequence"/>
</dbReference>
<accession>A0ABQ8FM97</accession>
<gene>
    <name evidence="3" type="ORF">BASA50_003121</name>
</gene>
<feature type="chain" id="PRO_5045985564" evidence="2">
    <location>
        <begin position="19"/>
        <end position="363"/>
    </location>
</feature>
<evidence type="ECO:0000313" key="3">
    <source>
        <dbReference type="EMBL" id="KAH6599286.1"/>
    </source>
</evidence>
<name>A0ABQ8FM97_9FUNG</name>
<reference evidence="3 4" key="1">
    <citation type="submission" date="2021-02" db="EMBL/GenBank/DDBJ databases">
        <title>Variation within the Batrachochytrium salamandrivorans European outbreak.</title>
        <authorList>
            <person name="Kelly M."/>
            <person name="Pasmans F."/>
            <person name="Shea T.P."/>
            <person name="Munoz J.F."/>
            <person name="Carranza S."/>
            <person name="Cuomo C.A."/>
            <person name="Martel A."/>
        </authorList>
    </citation>
    <scope>NUCLEOTIDE SEQUENCE [LARGE SCALE GENOMIC DNA]</scope>
    <source>
        <strain evidence="3 4">AMFP18/2</strain>
    </source>
</reference>
<keyword evidence="4" id="KW-1185">Reference proteome</keyword>
<dbReference type="EMBL" id="JAFCIX010000072">
    <property type="protein sequence ID" value="KAH6599286.1"/>
    <property type="molecule type" value="Genomic_DNA"/>
</dbReference>
<feature type="compositionally biased region" description="Basic and acidic residues" evidence="1">
    <location>
        <begin position="170"/>
        <end position="187"/>
    </location>
</feature>
<feature type="signal peptide" evidence="2">
    <location>
        <begin position="1"/>
        <end position="18"/>
    </location>
</feature>
<keyword evidence="2" id="KW-0732">Signal</keyword>
<evidence type="ECO:0000313" key="4">
    <source>
        <dbReference type="Proteomes" id="UP001648503"/>
    </source>
</evidence>
<proteinExistence type="predicted"/>
<feature type="region of interest" description="Disordered" evidence="1">
    <location>
        <begin position="330"/>
        <end position="363"/>
    </location>
</feature>
<protein>
    <submittedName>
        <fullName evidence="3">Uncharacterized protein</fullName>
    </submittedName>
</protein>
<organism evidence="3 4">
    <name type="scientific">Batrachochytrium salamandrivorans</name>
    <dbReference type="NCBI Taxonomy" id="1357716"/>
    <lineage>
        <taxon>Eukaryota</taxon>
        <taxon>Fungi</taxon>
        <taxon>Fungi incertae sedis</taxon>
        <taxon>Chytridiomycota</taxon>
        <taxon>Chytridiomycota incertae sedis</taxon>
        <taxon>Chytridiomycetes</taxon>
        <taxon>Rhizophydiales</taxon>
        <taxon>Rhizophydiales incertae sedis</taxon>
        <taxon>Batrachochytrium</taxon>
    </lineage>
</organism>
<feature type="region of interest" description="Disordered" evidence="1">
    <location>
        <begin position="162"/>
        <end position="188"/>
    </location>
</feature>
<sequence>MKLAAATLFSLAATATYASPAAYPENQVDVQHSEVDEPISTHMERHTEDQQEFMKVIKDIHKSADYKHRLKQRRKQQQRLQEYQGSNCFLSFFNKAVFCKGDKEHQKPKSPEEALRKWRDYQLLDPDLYGYRDGKIVYPECTLRGKRPDLVELSDKVHAQLGTTNKKKKERIESWEKTGDEKEENTRPEQGYDFYQDLKDEYRKYRESEEGIRCHYEYIRKLEERRLHTSFSQALEDRIDTAIHMHDPPEPVPKVIEAETVPGDVEIEHPKLLENILKKTYINSGHERKVNFKPIIKIVNGDNSEKEGHLERKVSSDRFSFKWFMDRLKGKGSTDITSEQSEDVTPLQSKIPTEGFGPEAPYE</sequence>
<comment type="caution">
    <text evidence="3">The sequence shown here is derived from an EMBL/GenBank/DDBJ whole genome shotgun (WGS) entry which is preliminary data.</text>
</comment>